<dbReference type="RefSeq" id="WP_160773346.1">
    <property type="nucleotide sequence ID" value="NZ_WTYV01000009.1"/>
</dbReference>
<accession>A0A844Z417</accession>
<evidence type="ECO:0000256" key="1">
    <source>
        <dbReference type="ARBA" id="ARBA00010646"/>
    </source>
</evidence>
<dbReference type="Pfam" id="PF01183">
    <property type="entry name" value="Glyco_hydro_25"/>
    <property type="match status" value="1"/>
</dbReference>
<dbReference type="CDD" id="cd00599">
    <property type="entry name" value="GH25_muramidase"/>
    <property type="match status" value="1"/>
</dbReference>
<sequence length="241" mass="26076">MGRKKAYRWRWRVAAALLLVVLVGGAWAWWQAQHWTPAREKYAVQGVLVGAADGPVDFRALAAVGAQFVYLEASQGGEHRDARFAANLAALGEAGLPFGVVHEYDPCVPAERQAANFVTIVPRGAGPAQGHASPALLPPVIALDKPASACGDPAIENGVEAELTTFLNQVEGHAGQPAILRLSERFQAETGMAARIERNLWLEGGWLEPEYAGRPFTLWTANPELATEVTERPVRWVVAQQ</sequence>
<dbReference type="InterPro" id="IPR017853">
    <property type="entry name" value="GH"/>
</dbReference>
<comment type="caution">
    <text evidence="2">The sequence shown here is derived from an EMBL/GenBank/DDBJ whole genome shotgun (WGS) entry which is preliminary data.</text>
</comment>
<proteinExistence type="inferred from homology"/>
<dbReference type="Gene3D" id="3.20.20.80">
    <property type="entry name" value="Glycosidases"/>
    <property type="match status" value="1"/>
</dbReference>
<evidence type="ECO:0000313" key="2">
    <source>
        <dbReference type="EMBL" id="MXO73424.1"/>
    </source>
</evidence>
<dbReference type="GO" id="GO:0003796">
    <property type="term" value="F:lysozyme activity"/>
    <property type="evidence" value="ECO:0007669"/>
    <property type="project" value="InterPro"/>
</dbReference>
<evidence type="ECO:0000313" key="3">
    <source>
        <dbReference type="Proteomes" id="UP000466966"/>
    </source>
</evidence>
<dbReference type="GO" id="GO:0009253">
    <property type="term" value="P:peptidoglycan catabolic process"/>
    <property type="evidence" value="ECO:0007669"/>
    <property type="project" value="InterPro"/>
</dbReference>
<dbReference type="AlphaFoldDB" id="A0A844Z417"/>
<dbReference type="Proteomes" id="UP000466966">
    <property type="component" value="Unassembled WGS sequence"/>
</dbReference>
<reference evidence="2 3" key="1">
    <citation type="submission" date="2019-12" db="EMBL/GenBank/DDBJ databases">
        <title>Genomic-based taxomic classification of the family Erythrobacteraceae.</title>
        <authorList>
            <person name="Xu L."/>
        </authorList>
    </citation>
    <scope>NUCLEOTIDE SEQUENCE [LARGE SCALE GENOMIC DNA]</scope>
    <source>
        <strain evidence="2 3">M0322</strain>
    </source>
</reference>
<organism evidence="2 3">
    <name type="scientific">Alteraurantiacibacter buctensis</name>
    <dbReference type="NCBI Taxonomy" id="1503981"/>
    <lineage>
        <taxon>Bacteria</taxon>
        <taxon>Pseudomonadati</taxon>
        <taxon>Pseudomonadota</taxon>
        <taxon>Alphaproteobacteria</taxon>
        <taxon>Sphingomonadales</taxon>
        <taxon>Erythrobacteraceae</taxon>
        <taxon>Alteraurantiacibacter</taxon>
    </lineage>
</organism>
<dbReference type="GO" id="GO:0016998">
    <property type="term" value="P:cell wall macromolecule catabolic process"/>
    <property type="evidence" value="ECO:0007669"/>
    <property type="project" value="InterPro"/>
</dbReference>
<comment type="similarity">
    <text evidence="1">Belongs to the glycosyl hydrolase 25 family.</text>
</comment>
<dbReference type="SUPFAM" id="SSF51445">
    <property type="entry name" value="(Trans)glycosidases"/>
    <property type="match status" value="1"/>
</dbReference>
<name>A0A844Z417_9SPHN</name>
<protein>
    <submittedName>
        <fullName evidence="2">Lysozyme</fullName>
    </submittedName>
</protein>
<keyword evidence="3" id="KW-1185">Reference proteome</keyword>
<dbReference type="EMBL" id="WTYV01000009">
    <property type="protein sequence ID" value="MXO73424.1"/>
    <property type="molecule type" value="Genomic_DNA"/>
</dbReference>
<dbReference type="InterPro" id="IPR002053">
    <property type="entry name" value="Glyco_hydro_25"/>
</dbReference>
<dbReference type="PROSITE" id="PS51904">
    <property type="entry name" value="GLYCOSYL_HYDROL_F25_2"/>
    <property type="match status" value="1"/>
</dbReference>
<dbReference type="OrthoDB" id="9798192at2"/>
<gene>
    <name evidence="2" type="ORF">GRI99_17505</name>
</gene>